<dbReference type="EMBL" id="BMJD01000014">
    <property type="protein sequence ID" value="GGB43406.1"/>
    <property type="molecule type" value="Genomic_DNA"/>
</dbReference>
<keyword evidence="2" id="KW-1185">Reference proteome</keyword>
<name>A0A9W5X5G4_9BACI</name>
<sequence>MSFTKGSLRDYVNGKIDEARKEVRNEIDNYIKVNIKQSLIARLKDLENTTTPLHEVADKIEDFLVAVKLNGKWKYDHFVRDIRDASGLKNRIVESEMADINSAIVLDRPYKLFGLFDKVEQAKKDLRPQYKKIEEIKTLKQEIESTIKNAASGKQAYKSLIALGVDMEGYEEEVKMKLPSVQKLSVDPCLINGNCN</sequence>
<organism evidence="1 2">
    <name type="scientific">Lentibacillus populi</name>
    <dbReference type="NCBI Taxonomy" id="1827502"/>
    <lineage>
        <taxon>Bacteria</taxon>
        <taxon>Bacillati</taxon>
        <taxon>Bacillota</taxon>
        <taxon>Bacilli</taxon>
        <taxon>Bacillales</taxon>
        <taxon>Bacillaceae</taxon>
        <taxon>Lentibacillus</taxon>
    </lineage>
</organism>
<gene>
    <name evidence="1" type="ORF">GCM10011409_21280</name>
</gene>
<protein>
    <submittedName>
        <fullName evidence="1">Uncharacterized protein</fullName>
    </submittedName>
</protein>
<reference evidence="1" key="1">
    <citation type="journal article" date="2014" name="Int. J. Syst. Evol. Microbiol.">
        <title>Complete genome sequence of Corynebacterium casei LMG S-19264T (=DSM 44701T), isolated from a smear-ripened cheese.</title>
        <authorList>
            <consortium name="US DOE Joint Genome Institute (JGI-PGF)"/>
            <person name="Walter F."/>
            <person name="Albersmeier A."/>
            <person name="Kalinowski J."/>
            <person name="Ruckert C."/>
        </authorList>
    </citation>
    <scope>NUCLEOTIDE SEQUENCE</scope>
    <source>
        <strain evidence="1">CGMCC 1.15454</strain>
    </source>
</reference>
<dbReference type="RefSeq" id="WP_188725124.1">
    <property type="nucleotide sequence ID" value="NZ_BMJD01000014.1"/>
</dbReference>
<proteinExistence type="predicted"/>
<evidence type="ECO:0000313" key="1">
    <source>
        <dbReference type="EMBL" id="GGB43406.1"/>
    </source>
</evidence>
<dbReference type="Proteomes" id="UP000621492">
    <property type="component" value="Unassembled WGS sequence"/>
</dbReference>
<evidence type="ECO:0000313" key="2">
    <source>
        <dbReference type="Proteomes" id="UP000621492"/>
    </source>
</evidence>
<dbReference type="AlphaFoldDB" id="A0A9W5X5G4"/>
<comment type="caution">
    <text evidence="1">The sequence shown here is derived from an EMBL/GenBank/DDBJ whole genome shotgun (WGS) entry which is preliminary data.</text>
</comment>
<accession>A0A9W5X5G4</accession>
<reference evidence="1" key="2">
    <citation type="submission" date="2020-09" db="EMBL/GenBank/DDBJ databases">
        <authorList>
            <person name="Sun Q."/>
            <person name="Zhou Y."/>
        </authorList>
    </citation>
    <scope>NUCLEOTIDE SEQUENCE</scope>
    <source>
        <strain evidence="1">CGMCC 1.15454</strain>
    </source>
</reference>